<comment type="caution">
    <text evidence="1">The sequence shown here is derived from an EMBL/GenBank/DDBJ whole genome shotgun (WGS) entry which is preliminary data.</text>
</comment>
<proteinExistence type="predicted"/>
<protein>
    <submittedName>
        <fullName evidence="1">Uncharacterized protein</fullName>
    </submittedName>
</protein>
<evidence type="ECO:0000313" key="1">
    <source>
        <dbReference type="EMBL" id="GBP06883.1"/>
    </source>
</evidence>
<dbReference type="EMBL" id="BGZK01000023">
    <property type="protein sequence ID" value="GBP06883.1"/>
    <property type="molecule type" value="Genomic_DNA"/>
</dbReference>
<sequence>MDSYLYNLKDYEYGIRMAELSVKCLLYIDDQLALAPSAHGLQEMVSRQWRQDLSSGIFYELGHVFQKSTIVHSIRVGISEVKLCFQKTPSVQRYYFDDLIGEAPLLQLSADQENKMGR</sequence>
<dbReference type="OrthoDB" id="8775810at2759"/>
<dbReference type="Proteomes" id="UP000299102">
    <property type="component" value="Unassembled WGS sequence"/>
</dbReference>
<dbReference type="AlphaFoldDB" id="A0A4C1SXA2"/>
<evidence type="ECO:0000313" key="2">
    <source>
        <dbReference type="Proteomes" id="UP000299102"/>
    </source>
</evidence>
<reference evidence="1 2" key="1">
    <citation type="journal article" date="2019" name="Commun. Biol.">
        <title>The bagworm genome reveals a unique fibroin gene that provides high tensile strength.</title>
        <authorList>
            <person name="Kono N."/>
            <person name="Nakamura H."/>
            <person name="Ohtoshi R."/>
            <person name="Tomita M."/>
            <person name="Numata K."/>
            <person name="Arakawa K."/>
        </authorList>
    </citation>
    <scope>NUCLEOTIDE SEQUENCE [LARGE SCALE GENOMIC DNA]</scope>
</reference>
<organism evidence="1 2">
    <name type="scientific">Eumeta variegata</name>
    <name type="common">Bagworm moth</name>
    <name type="synonym">Eumeta japonica</name>
    <dbReference type="NCBI Taxonomy" id="151549"/>
    <lineage>
        <taxon>Eukaryota</taxon>
        <taxon>Metazoa</taxon>
        <taxon>Ecdysozoa</taxon>
        <taxon>Arthropoda</taxon>
        <taxon>Hexapoda</taxon>
        <taxon>Insecta</taxon>
        <taxon>Pterygota</taxon>
        <taxon>Neoptera</taxon>
        <taxon>Endopterygota</taxon>
        <taxon>Lepidoptera</taxon>
        <taxon>Glossata</taxon>
        <taxon>Ditrysia</taxon>
        <taxon>Tineoidea</taxon>
        <taxon>Psychidae</taxon>
        <taxon>Oiketicinae</taxon>
        <taxon>Eumeta</taxon>
    </lineage>
</organism>
<gene>
    <name evidence="1" type="ORF">EVAR_92778_1</name>
</gene>
<accession>A0A4C1SXA2</accession>
<name>A0A4C1SXA2_EUMVA</name>
<keyword evidence="2" id="KW-1185">Reference proteome</keyword>